<organism evidence="6 7">
    <name type="scientific">Methylobacillus rhizosphaerae</name>
    <dbReference type="NCBI Taxonomy" id="551994"/>
    <lineage>
        <taxon>Bacteria</taxon>
        <taxon>Pseudomonadati</taxon>
        <taxon>Pseudomonadota</taxon>
        <taxon>Betaproteobacteria</taxon>
        <taxon>Nitrosomonadales</taxon>
        <taxon>Methylophilaceae</taxon>
        <taxon>Methylobacillus</taxon>
    </lineage>
</organism>
<comment type="catalytic activity">
    <reaction evidence="3">
        <text>L-methionine sulfoximine + acetyl-CoA = N-acetyl-L-methionine sulfoximine + CoA + H(+)</text>
        <dbReference type="Rhea" id="RHEA:47660"/>
        <dbReference type="ChEBI" id="CHEBI:15378"/>
        <dbReference type="ChEBI" id="CHEBI:57287"/>
        <dbReference type="ChEBI" id="CHEBI:57288"/>
        <dbReference type="ChEBI" id="CHEBI:87826"/>
        <dbReference type="ChEBI" id="CHEBI:87827"/>
    </reaction>
</comment>
<gene>
    <name evidence="6" type="ORF">SAMN05192560_1664</name>
</gene>
<evidence type="ECO:0000256" key="4">
    <source>
        <dbReference type="ARBA" id="ARBA00051334"/>
    </source>
</evidence>
<dbReference type="FunFam" id="3.40.630.30:FF:000026">
    <property type="entry name" value="Phosphinothricin acetyltransferase"/>
    <property type="match status" value="1"/>
</dbReference>
<evidence type="ECO:0000256" key="1">
    <source>
        <dbReference type="ARBA" id="ARBA00022679"/>
    </source>
</evidence>
<dbReference type="EMBL" id="FZOA01000006">
    <property type="protein sequence ID" value="SNR90012.1"/>
    <property type="molecule type" value="Genomic_DNA"/>
</dbReference>
<protein>
    <submittedName>
        <fullName evidence="6">Phosphinothricin acetyltransferase</fullName>
    </submittedName>
</protein>
<dbReference type="AlphaFoldDB" id="A0A239A3K0"/>
<keyword evidence="7" id="KW-1185">Reference proteome</keyword>
<dbReference type="RefSeq" id="WP_089375750.1">
    <property type="nucleotide sequence ID" value="NZ_FZOA01000006.1"/>
</dbReference>
<dbReference type="InterPro" id="IPR000182">
    <property type="entry name" value="GNAT_dom"/>
</dbReference>
<proteinExistence type="predicted"/>
<dbReference type="PANTHER" id="PTHR43072:SF23">
    <property type="entry name" value="UPF0039 PROTEIN C11D3.02C"/>
    <property type="match status" value="1"/>
</dbReference>
<sequence length="178" mass="19445">MPPDVCLIECNEEEHGEAIRGILNEAILNSTALYDYTPRSPATMAAWFAAKREAGHPVIGIADPHSGTLLGFATWGAFRSFPAYKYTVEHSLYIHSSYRGSGLGKLLLTNIIQRAQQAQVHVMVACIDTANSASINLHLSAGFVHAGTFRQVGFKFGQWLDVAFYQRQLTTPAHPADG</sequence>
<dbReference type="GO" id="GO:0016747">
    <property type="term" value="F:acyltransferase activity, transferring groups other than amino-acyl groups"/>
    <property type="evidence" value="ECO:0007669"/>
    <property type="project" value="InterPro"/>
</dbReference>
<dbReference type="PANTHER" id="PTHR43072">
    <property type="entry name" value="N-ACETYLTRANSFERASE"/>
    <property type="match status" value="1"/>
</dbReference>
<evidence type="ECO:0000256" key="3">
    <source>
        <dbReference type="ARBA" id="ARBA00050603"/>
    </source>
</evidence>
<dbReference type="Proteomes" id="UP000198305">
    <property type="component" value="Unassembled WGS sequence"/>
</dbReference>
<dbReference type="OrthoDB" id="5459937at2"/>
<evidence type="ECO:0000256" key="2">
    <source>
        <dbReference type="ARBA" id="ARBA00023315"/>
    </source>
</evidence>
<reference evidence="7" key="1">
    <citation type="submission" date="2017-06" db="EMBL/GenBank/DDBJ databases">
        <authorList>
            <person name="Varghese N."/>
            <person name="Submissions S."/>
        </authorList>
    </citation>
    <scope>NUCLEOTIDE SEQUENCE [LARGE SCALE GENOMIC DNA]</scope>
    <source>
        <strain evidence="7">Ca-68</strain>
    </source>
</reference>
<accession>A0A239A3K0</accession>
<dbReference type="Pfam" id="PF00583">
    <property type="entry name" value="Acetyltransf_1"/>
    <property type="match status" value="1"/>
</dbReference>
<feature type="domain" description="N-acetyltransferase" evidence="5">
    <location>
        <begin position="6"/>
        <end position="161"/>
    </location>
</feature>
<name>A0A239A3K0_9PROT</name>
<dbReference type="InterPro" id="IPR016181">
    <property type="entry name" value="Acyl_CoA_acyltransferase"/>
</dbReference>
<dbReference type="CDD" id="cd04301">
    <property type="entry name" value="NAT_SF"/>
    <property type="match status" value="1"/>
</dbReference>
<evidence type="ECO:0000259" key="5">
    <source>
        <dbReference type="PROSITE" id="PS51186"/>
    </source>
</evidence>
<keyword evidence="1 6" id="KW-0808">Transferase</keyword>
<evidence type="ECO:0000313" key="6">
    <source>
        <dbReference type="EMBL" id="SNR90012.1"/>
    </source>
</evidence>
<dbReference type="SUPFAM" id="SSF55729">
    <property type="entry name" value="Acyl-CoA N-acyltransferases (Nat)"/>
    <property type="match status" value="1"/>
</dbReference>
<dbReference type="PROSITE" id="PS51186">
    <property type="entry name" value="GNAT"/>
    <property type="match status" value="1"/>
</dbReference>
<evidence type="ECO:0000313" key="7">
    <source>
        <dbReference type="Proteomes" id="UP000198305"/>
    </source>
</evidence>
<comment type="catalytic activity">
    <reaction evidence="4">
        <text>L-methionine sulfone + acetyl-CoA = N-acetyl-L-methionine sulfone + CoA + H(+)</text>
        <dbReference type="Rhea" id="RHEA:47656"/>
        <dbReference type="ChEBI" id="CHEBI:15378"/>
        <dbReference type="ChEBI" id="CHEBI:57287"/>
        <dbReference type="ChEBI" id="CHEBI:57288"/>
        <dbReference type="ChEBI" id="CHEBI:87824"/>
        <dbReference type="ChEBI" id="CHEBI:87825"/>
    </reaction>
</comment>
<keyword evidence="2" id="KW-0012">Acyltransferase</keyword>
<dbReference type="Gene3D" id="3.40.630.30">
    <property type="match status" value="1"/>
</dbReference>